<feature type="non-terminal residue" evidence="3">
    <location>
        <position position="1"/>
    </location>
</feature>
<evidence type="ECO:0000256" key="1">
    <source>
        <dbReference type="ARBA" id="ARBA00022741"/>
    </source>
</evidence>
<organism evidence="3 4">
    <name type="scientific">Mytilus galloprovincialis</name>
    <name type="common">Mediterranean mussel</name>
    <dbReference type="NCBI Taxonomy" id="29158"/>
    <lineage>
        <taxon>Eukaryota</taxon>
        <taxon>Metazoa</taxon>
        <taxon>Spiralia</taxon>
        <taxon>Lophotrochozoa</taxon>
        <taxon>Mollusca</taxon>
        <taxon>Bivalvia</taxon>
        <taxon>Autobranchia</taxon>
        <taxon>Pteriomorphia</taxon>
        <taxon>Mytilida</taxon>
        <taxon>Mytiloidea</taxon>
        <taxon>Mytilidae</taxon>
        <taxon>Mytilinae</taxon>
        <taxon>Mytilus</taxon>
    </lineage>
</organism>
<gene>
    <name evidence="3" type="ORF">AM593_07250</name>
</gene>
<keyword evidence="2" id="KW-0067">ATP-binding</keyword>
<keyword evidence="4" id="KW-1185">Reference proteome</keyword>
<accession>A0A3L5TQR8</accession>
<protein>
    <submittedName>
        <fullName evidence="3">Uncharacterized protein</fullName>
    </submittedName>
</protein>
<evidence type="ECO:0000313" key="4">
    <source>
        <dbReference type="Proteomes" id="UP000266721"/>
    </source>
</evidence>
<evidence type="ECO:0000313" key="3">
    <source>
        <dbReference type="EMBL" id="OPL21515.1"/>
    </source>
</evidence>
<feature type="non-terminal residue" evidence="3">
    <location>
        <position position="499"/>
    </location>
</feature>
<sequence>MRLVATDIKQSNYHKDLTGRLRTQNEDLLSTVMLQLSEVPSVSLNSPDFLYLAQNINSTDTQKVIGSLVPDSTTANSLLSSLRSSGLDLVNSDSFIRKELTPRLIFTLSKLLDQFVETWQQQEERRRQKEEEDDCLYRYKAQLHGDERMEAEKEEDEFKQNFPSFEQDYMDVSGRPTLEGPEPVKVDSNNTSQDSISEEEMNTICRIHHAIFTLLTNADWLKQTCNIEGCKYLQDEKIDTPMFGGHLIVASVVQEQISQQGSNITEDYDIYYDSNVSEAVKCLPVIDKLVHKVQELQIEWPGHPTLKQLVMIGDRIKSFAVTSPVIKFLTGIELLLEKAQDWESNAAKHVSMMTELSEITAVIIEWRKLELSCWSKCLDTVCRKHSRKANISEVLQTYEGISALCDKREVGEGDNTPMTDKDILKSLLEFMEKSTLGECKTRLEMVKSFHCQLVNMDSSDKQKYLVNLLWNIYQFYNQFSGMIDEEIQRLRAPVEKELK</sequence>
<dbReference type="GO" id="GO:0005524">
    <property type="term" value="F:ATP binding"/>
    <property type="evidence" value="ECO:0007669"/>
    <property type="project" value="UniProtKB-KW"/>
</dbReference>
<reference evidence="3 4" key="1">
    <citation type="journal article" date="2016" name="PLoS ONE">
        <title>A First Insight into the Genome of the Filter-Feeder Mussel Mytilus galloprovincialis.</title>
        <authorList>
            <person name="Murgarella M."/>
            <person name="Puiu D."/>
            <person name="Novoa B."/>
            <person name="Figueras A."/>
            <person name="Posada D."/>
            <person name="Canchaya C."/>
        </authorList>
    </citation>
    <scope>NUCLEOTIDE SEQUENCE [LARGE SCALE GENOMIC DNA]</scope>
    <source>
        <tissue evidence="3">Muscle</tissue>
    </source>
</reference>
<dbReference type="GO" id="GO:0030687">
    <property type="term" value="C:preribosome, large subunit precursor"/>
    <property type="evidence" value="ECO:0007669"/>
    <property type="project" value="TreeGrafter"/>
</dbReference>
<keyword evidence="1" id="KW-0547">Nucleotide-binding</keyword>
<dbReference type="AlphaFoldDB" id="A0A3L5TQR8"/>
<evidence type="ECO:0000256" key="2">
    <source>
        <dbReference type="ARBA" id="ARBA00022840"/>
    </source>
</evidence>
<dbReference type="Proteomes" id="UP000266721">
    <property type="component" value="Unassembled WGS sequence"/>
</dbReference>
<dbReference type="EMBL" id="KV590990">
    <property type="protein sequence ID" value="OPL21515.1"/>
    <property type="molecule type" value="Genomic_DNA"/>
</dbReference>
<dbReference type="PANTHER" id="PTHR48103">
    <property type="entry name" value="MIDASIN-RELATED"/>
    <property type="match status" value="1"/>
</dbReference>
<dbReference type="GO" id="GO:0005634">
    <property type="term" value="C:nucleus"/>
    <property type="evidence" value="ECO:0007669"/>
    <property type="project" value="TreeGrafter"/>
</dbReference>
<comment type="caution">
    <text evidence="3">The sequence shown here is derived from an EMBL/GenBank/DDBJ whole genome shotgun (WGS) entry which is preliminary data.</text>
</comment>
<dbReference type="GO" id="GO:0000055">
    <property type="term" value="P:ribosomal large subunit export from nucleus"/>
    <property type="evidence" value="ECO:0007669"/>
    <property type="project" value="TreeGrafter"/>
</dbReference>
<dbReference type="GO" id="GO:0000027">
    <property type="term" value="P:ribosomal large subunit assembly"/>
    <property type="evidence" value="ECO:0007669"/>
    <property type="project" value="TreeGrafter"/>
</dbReference>
<dbReference type="PANTHER" id="PTHR48103:SF2">
    <property type="entry name" value="MIDASIN"/>
    <property type="match status" value="1"/>
</dbReference>
<proteinExistence type="predicted"/>
<name>A0A3L5TQR8_MYTGA</name>